<keyword evidence="9" id="KW-1185">Reference proteome</keyword>
<dbReference type="SUPFAM" id="SSF55811">
    <property type="entry name" value="Nudix"/>
    <property type="match status" value="1"/>
</dbReference>
<evidence type="ECO:0000256" key="3">
    <source>
        <dbReference type="ARBA" id="ARBA00022723"/>
    </source>
</evidence>
<dbReference type="GO" id="GO:0046872">
    <property type="term" value="F:metal ion binding"/>
    <property type="evidence" value="ECO:0007669"/>
    <property type="project" value="UniProtKB-KW"/>
</dbReference>
<dbReference type="InterPro" id="IPR000086">
    <property type="entry name" value="NUDIX_hydrolase_dom"/>
</dbReference>
<sequence>MSVTPGEDVSHPVTAPIAITPANNTKTGVVRRLFPISPTQREAAAQWLSIPDRTPRAARRASSVVLVKDSREGVQTWLGYRGPESPLGHVAFPGGSVEENDDAAYVWHGPSVAQWAKKLGVDDHRLAKMWVTCAIRELFEETGVLLAGPDSLSTAEIRRGELMDARQAVATQDASFAEILARRGWGLRTDLLRPLSRWVTPGFMHRRFDTWFFAAVVPAGQSPSLLEGKGVWGSWVVAKDLIAQRATSTLGDQVADAIDLGVGNASGETDTRGLPLSQITTPAVEAILEKIAATKGSVAYLSCARALKEYAPELVNIGGEYLLDISTANAPEGGAITRSL</sequence>
<dbReference type="AlphaFoldDB" id="A0A7W8YD47"/>
<proteinExistence type="predicted"/>
<accession>A0A7W8YD47</accession>
<dbReference type="Gene3D" id="3.90.79.10">
    <property type="entry name" value="Nucleoside Triphosphate Pyrophosphohydrolase"/>
    <property type="match status" value="1"/>
</dbReference>
<organism evidence="8 9">
    <name type="scientific">Neomicrococcus lactis</name>
    <dbReference type="NCBI Taxonomy" id="732241"/>
    <lineage>
        <taxon>Bacteria</taxon>
        <taxon>Bacillati</taxon>
        <taxon>Actinomycetota</taxon>
        <taxon>Actinomycetes</taxon>
        <taxon>Micrococcales</taxon>
        <taxon>Micrococcaceae</taxon>
        <taxon>Neomicrococcus</taxon>
    </lineage>
</organism>
<keyword evidence="4" id="KW-0378">Hydrolase</keyword>
<dbReference type="RefSeq" id="WP_246361695.1">
    <property type="nucleotide sequence ID" value="NZ_JACHBL010000001.1"/>
</dbReference>
<evidence type="ECO:0000256" key="2">
    <source>
        <dbReference type="ARBA" id="ARBA00001946"/>
    </source>
</evidence>
<feature type="domain" description="Nudix hydrolase" evidence="7">
    <location>
        <begin position="57"/>
        <end position="259"/>
    </location>
</feature>
<dbReference type="GO" id="GO:0016818">
    <property type="term" value="F:hydrolase activity, acting on acid anhydrides, in phosphorus-containing anhydrides"/>
    <property type="evidence" value="ECO:0007669"/>
    <property type="project" value="InterPro"/>
</dbReference>
<evidence type="ECO:0000256" key="4">
    <source>
        <dbReference type="ARBA" id="ARBA00022801"/>
    </source>
</evidence>
<protein>
    <submittedName>
        <fullName evidence="8">8-oxo-dGTP pyrophosphatase MutT (NUDIX family)</fullName>
    </submittedName>
</protein>
<dbReference type="InterPro" id="IPR039121">
    <property type="entry name" value="NUDT19"/>
</dbReference>
<reference evidence="8 9" key="1">
    <citation type="submission" date="2020-08" db="EMBL/GenBank/DDBJ databases">
        <title>Sequencing the genomes of 1000 actinobacteria strains.</title>
        <authorList>
            <person name="Klenk H.-P."/>
        </authorList>
    </citation>
    <scope>NUCLEOTIDE SEQUENCE [LARGE SCALE GENOMIC DNA]</scope>
    <source>
        <strain evidence="8 9">DSM 23694</strain>
    </source>
</reference>
<keyword evidence="3" id="KW-0479">Metal-binding</keyword>
<dbReference type="EMBL" id="JACHBL010000001">
    <property type="protein sequence ID" value="MBB5599304.1"/>
    <property type="molecule type" value="Genomic_DNA"/>
</dbReference>
<keyword evidence="5" id="KW-0460">Magnesium</keyword>
<evidence type="ECO:0000313" key="8">
    <source>
        <dbReference type="EMBL" id="MBB5599304.1"/>
    </source>
</evidence>
<comment type="cofactor">
    <cofactor evidence="2">
        <name>Mg(2+)</name>
        <dbReference type="ChEBI" id="CHEBI:18420"/>
    </cofactor>
</comment>
<comment type="cofactor">
    <cofactor evidence="1">
        <name>Mn(2+)</name>
        <dbReference type="ChEBI" id="CHEBI:29035"/>
    </cofactor>
</comment>
<dbReference type="Proteomes" id="UP000523863">
    <property type="component" value="Unassembled WGS sequence"/>
</dbReference>
<dbReference type="PANTHER" id="PTHR12318">
    <property type="entry name" value="TESTOSTERONE-REGULATED PROTEIN RP2"/>
    <property type="match status" value="1"/>
</dbReference>
<dbReference type="PANTHER" id="PTHR12318:SF0">
    <property type="entry name" value="ACYL-COENZYME A DIPHOSPHATASE NUDT19"/>
    <property type="match status" value="1"/>
</dbReference>
<dbReference type="InterPro" id="IPR015797">
    <property type="entry name" value="NUDIX_hydrolase-like_dom_sf"/>
</dbReference>
<evidence type="ECO:0000256" key="1">
    <source>
        <dbReference type="ARBA" id="ARBA00001936"/>
    </source>
</evidence>
<evidence type="ECO:0000256" key="5">
    <source>
        <dbReference type="ARBA" id="ARBA00022842"/>
    </source>
</evidence>
<evidence type="ECO:0000313" key="9">
    <source>
        <dbReference type="Proteomes" id="UP000523863"/>
    </source>
</evidence>
<name>A0A7W8YD47_9MICC</name>
<gene>
    <name evidence="8" type="ORF">BKA12_002384</name>
</gene>
<comment type="caution">
    <text evidence="8">The sequence shown here is derived from an EMBL/GenBank/DDBJ whole genome shotgun (WGS) entry which is preliminary data.</text>
</comment>
<evidence type="ECO:0000256" key="6">
    <source>
        <dbReference type="ARBA" id="ARBA00023211"/>
    </source>
</evidence>
<dbReference type="PROSITE" id="PS51462">
    <property type="entry name" value="NUDIX"/>
    <property type="match status" value="1"/>
</dbReference>
<evidence type="ECO:0000259" key="7">
    <source>
        <dbReference type="PROSITE" id="PS51462"/>
    </source>
</evidence>
<keyword evidence="6" id="KW-0464">Manganese</keyword>